<feature type="transmembrane region" description="Helical" evidence="1">
    <location>
        <begin position="6"/>
        <end position="25"/>
    </location>
</feature>
<protein>
    <submittedName>
        <fullName evidence="2">Uncharacterized protein</fullName>
    </submittedName>
</protein>
<reference evidence="2" key="1">
    <citation type="journal article" date="2020" name="mSystems">
        <title>Genome- and Community-Level Interaction Insights into Carbon Utilization and Element Cycling Functions of Hydrothermarchaeota in Hydrothermal Sediment.</title>
        <authorList>
            <person name="Zhou Z."/>
            <person name="Liu Y."/>
            <person name="Xu W."/>
            <person name="Pan J."/>
            <person name="Luo Z.H."/>
            <person name="Li M."/>
        </authorList>
    </citation>
    <scope>NUCLEOTIDE SEQUENCE [LARGE SCALE GENOMIC DNA]</scope>
    <source>
        <strain evidence="2">SpSt-339</strain>
    </source>
</reference>
<keyword evidence="1" id="KW-0812">Transmembrane</keyword>
<name>A0A7C2JYT8_9PLAN</name>
<proteinExistence type="predicted"/>
<organism evidence="2">
    <name type="scientific">Schlesneria paludicola</name>
    <dbReference type="NCBI Taxonomy" id="360056"/>
    <lineage>
        <taxon>Bacteria</taxon>
        <taxon>Pseudomonadati</taxon>
        <taxon>Planctomycetota</taxon>
        <taxon>Planctomycetia</taxon>
        <taxon>Planctomycetales</taxon>
        <taxon>Planctomycetaceae</taxon>
        <taxon>Schlesneria</taxon>
    </lineage>
</organism>
<dbReference type="AlphaFoldDB" id="A0A7C2JYT8"/>
<sequence>MPPQPKGPLALSLLITAVGIGWLLTSLGYGPGINWVWIMALGVAGVLTFIVSGGVDKASIVVGPFFLISSGLSILRQSGQLKADTEVPILVITVGLLMFVSQLRFIPVPSWYIAGPLDGPNRRGPAA</sequence>
<accession>A0A7C2JYT8</accession>
<feature type="transmembrane region" description="Helical" evidence="1">
    <location>
        <begin position="87"/>
        <end position="106"/>
    </location>
</feature>
<dbReference type="EMBL" id="DSOK01000045">
    <property type="protein sequence ID" value="HEN14118.1"/>
    <property type="molecule type" value="Genomic_DNA"/>
</dbReference>
<feature type="transmembrane region" description="Helical" evidence="1">
    <location>
        <begin position="32"/>
        <end position="52"/>
    </location>
</feature>
<keyword evidence="1" id="KW-1133">Transmembrane helix</keyword>
<evidence type="ECO:0000256" key="1">
    <source>
        <dbReference type="SAM" id="Phobius"/>
    </source>
</evidence>
<comment type="caution">
    <text evidence="2">The sequence shown here is derived from an EMBL/GenBank/DDBJ whole genome shotgun (WGS) entry which is preliminary data.</text>
</comment>
<keyword evidence="1" id="KW-0472">Membrane</keyword>
<gene>
    <name evidence="2" type="ORF">ENQ76_01440</name>
</gene>
<evidence type="ECO:0000313" key="2">
    <source>
        <dbReference type="EMBL" id="HEN14118.1"/>
    </source>
</evidence>